<evidence type="ECO:0008006" key="4">
    <source>
        <dbReference type="Google" id="ProtNLM"/>
    </source>
</evidence>
<dbReference type="PANTHER" id="PTHR47842">
    <property type="entry name" value="EXPRESSED PROTEIN"/>
    <property type="match status" value="1"/>
</dbReference>
<dbReference type="Gene3D" id="3.40.50.1820">
    <property type="entry name" value="alpha/beta hydrolase"/>
    <property type="match status" value="1"/>
</dbReference>
<feature type="region of interest" description="Disordered" evidence="1">
    <location>
        <begin position="515"/>
        <end position="617"/>
    </location>
</feature>
<dbReference type="PANTHER" id="PTHR47842:SF2">
    <property type="entry name" value="DUF676 DOMAIN-CONTAINING PROTEIN"/>
    <property type="match status" value="1"/>
</dbReference>
<proteinExistence type="predicted"/>
<protein>
    <recommendedName>
        <fullName evidence="4">DUF676 domain-containing protein</fullName>
    </recommendedName>
</protein>
<name>A0A439DFJ8_9PEZI</name>
<feature type="compositionally biased region" description="Low complexity" evidence="1">
    <location>
        <begin position="528"/>
        <end position="543"/>
    </location>
</feature>
<evidence type="ECO:0000256" key="1">
    <source>
        <dbReference type="SAM" id="MobiDB-lite"/>
    </source>
</evidence>
<keyword evidence="3" id="KW-1185">Reference proteome</keyword>
<sequence length="617" mass="67809">MTRTLLLCFLHGFKVTISSLALSLFFFYKQGFPEDLKAQVAKQLPEGDNVEAVVYPKYETKGELGQCSTAFLSWLKERVMDVRKAHCEKPWPPNDREVGVVLVAHSMGGFVASDTLFLILNERLADDQEASDMPIFPLIQGILTFDTPFNGLARSMFVYGAFSNYQKVSSVFNVMTALSAAPAAFGKTAFRRTTASLPSRGSSNPAWQGWQLVAVRTGTVGAIAAGGVAAYMHREKIVDGMRSMRNINKESVKEGYQQGVDTLSQGLAYINRGNVGRSFEYMSDHFTFVGALLKQQELARRLERMALLKGIGIHDYYTSLGENGTWSGGYFVPERTFCAIPAKEHQAYHIFSRRIIKSVDDEVQAHVSMFIRDKNDEYEQMTQEASNLVIRWFNDESGIMDDPKFAEPSPEPVEQPVTTTSDGQEIPKTDGIIGSPGSTTEKLAGVEDDGIAIPDESPLDITAAAAAIPLPDDDEDIPPVADTREAQNSNYMRYLMRIAQQAGTGVKSYVPTKMPEMPSGPSFKSFVPRSMPSMPQIPSIPRPTAGIFSRKQQGDTNKTDEPTGGEAETVNEDPAATGATEFSEPRDDTQLPTDGEVPNQPQQEAEDQRQPSSTLTG</sequence>
<dbReference type="InterPro" id="IPR029058">
    <property type="entry name" value="AB_hydrolase_fold"/>
</dbReference>
<feature type="region of interest" description="Disordered" evidence="1">
    <location>
        <begin position="406"/>
        <end position="439"/>
    </location>
</feature>
<dbReference type="EMBL" id="RYZI01000033">
    <property type="protein sequence ID" value="RWA13165.1"/>
    <property type="molecule type" value="Genomic_DNA"/>
</dbReference>
<organism evidence="2 3">
    <name type="scientific">Xylaria grammica</name>
    <dbReference type="NCBI Taxonomy" id="363999"/>
    <lineage>
        <taxon>Eukaryota</taxon>
        <taxon>Fungi</taxon>
        <taxon>Dikarya</taxon>
        <taxon>Ascomycota</taxon>
        <taxon>Pezizomycotina</taxon>
        <taxon>Sordariomycetes</taxon>
        <taxon>Xylariomycetidae</taxon>
        <taxon>Xylariales</taxon>
        <taxon>Xylariaceae</taxon>
        <taxon>Xylaria</taxon>
    </lineage>
</organism>
<dbReference type="Proteomes" id="UP000286045">
    <property type="component" value="Unassembled WGS sequence"/>
</dbReference>
<comment type="caution">
    <text evidence="2">The sequence shown here is derived from an EMBL/GenBank/DDBJ whole genome shotgun (WGS) entry which is preliminary data.</text>
</comment>
<dbReference type="AlphaFoldDB" id="A0A439DFJ8"/>
<reference evidence="2 3" key="1">
    <citation type="submission" date="2018-12" db="EMBL/GenBank/DDBJ databases">
        <title>Draft genome sequence of Xylaria grammica IHI A82.</title>
        <authorList>
            <person name="Buettner E."/>
            <person name="Kellner H."/>
        </authorList>
    </citation>
    <scope>NUCLEOTIDE SEQUENCE [LARGE SCALE GENOMIC DNA]</scope>
    <source>
        <strain evidence="2 3">IHI A82</strain>
    </source>
</reference>
<accession>A0A439DFJ8</accession>
<evidence type="ECO:0000313" key="2">
    <source>
        <dbReference type="EMBL" id="RWA13165.1"/>
    </source>
</evidence>
<dbReference type="STRING" id="363999.A0A439DFJ8"/>
<gene>
    <name evidence="2" type="ORF">EKO27_g1953</name>
</gene>
<dbReference type="SUPFAM" id="SSF53474">
    <property type="entry name" value="alpha/beta-Hydrolases"/>
    <property type="match status" value="1"/>
</dbReference>
<evidence type="ECO:0000313" key="3">
    <source>
        <dbReference type="Proteomes" id="UP000286045"/>
    </source>
</evidence>